<dbReference type="Proteomes" id="UP000527355">
    <property type="component" value="Unassembled WGS sequence"/>
</dbReference>
<accession>A0A7J7U5H1</accession>
<feature type="compositionally biased region" description="Low complexity" evidence="1">
    <location>
        <begin position="95"/>
        <end position="109"/>
    </location>
</feature>
<reference evidence="2 3" key="1">
    <citation type="journal article" date="2020" name="Nature">
        <title>Six reference-quality genomes reveal evolution of bat adaptations.</title>
        <authorList>
            <person name="Jebb D."/>
            <person name="Huang Z."/>
            <person name="Pippel M."/>
            <person name="Hughes G.M."/>
            <person name="Lavrichenko K."/>
            <person name="Devanna P."/>
            <person name="Winkler S."/>
            <person name="Jermiin L.S."/>
            <person name="Skirmuntt E.C."/>
            <person name="Katzourakis A."/>
            <person name="Burkitt-Gray L."/>
            <person name="Ray D.A."/>
            <person name="Sullivan K.A.M."/>
            <person name="Roscito J.G."/>
            <person name="Kirilenko B.M."/>
            <person name="Davalos L.M."/>
            <person name="Corthals A.P."/>
            <person name="Power M.L."/>
            <person name="Jones G."/>
            <person name="Ransome R.D."/>
            <person name="Dechmann D.K.N."/>
            <person name="Locatelli A.G."/>
            <person name="Puechmaille S.J."/>
            <person name="Fedrigo O."/>
            <person name="Jarvis E.D."/>
            <person name="Hiller M."/>
            <person name="Vernes S.C."/>
            <person name="Myers E.W."/>
            <person name="Teeling E.C."/>
        </authorList>
    </citation>
    <scope>NUCLEOTIDE SEQUENCE [LARGE SCALE GENOMIC DNA]</scope>
    <source>
        <strain evidence="2">MMyoMyo1</strain>
        <tissue evidence="2">Flight muscle</tissue>
    </source>
</reference>
<feature type="compositionally biased region" description="Basic and acidic residues" evidence="1">
    <location>
        <begin position="191"/>
        <end position="204"/>
    </location>
</feature>
<dbReference type="EMBL" id="JABWUV010000014">
    <property type="protein sequence ID" value="KAF6308120.1"/>
    <property type="molecule type" value="Genomic_DNA"/>
</dbReference>
<dbReference type="AlphaFoldDB" id="A0A7J7U5H1"/>
<dbReference type="VEuPathDB" id="HostDB:LOC118669287"/>
<organism evidence="2 3">
    <name type="scientific">Myotis myotis</name>
    <name type="common">Greater mouse-eared bat</name>
    <name type="synonym">Vespertilio myotis</name>
    <dbReference type="NCBI Taxonomy" id="51298"/>
    <lineage>
        <taxon>Eukaryota</taxon>
        <taxon>Metazoa</taxon>
        <taxon>Chordata</taxon>
        <taxon>Craniata</taxon>
        <taxon>Vertebrata</taxon>
        <taxon>Euteleostomi</taxon>
        <taxon>Mammalia</taxon>
        <taxon>Eutheria</taxon>
        <taxon>Laurasiatheria</taxon>
        <taxon>Chiroptera</taxon>
        <taxon>Yangochiroptera</taxon>
        <taxon>Vespertilionidae</taxon>
        <taxon>Myotis</taxon>
    </lineage>
</organism>
<feature type="compositionally biased region" description="Polar residues" evidence="1">
    <location>
        <begin position="213"/>
        <end position="231"/>
    </location>
</feature>
<feature type="region of interest" description="Disordered" evidence="1">
    <location>
        <begin position="1"/>
        <end position="24"/>
    </location>
</feature>
<feature type="region of interest" description="Disordered" evidence="1">
    <location>
        <begin position="82"/>
        <end position="246"/>
    </location>
</feature>
<evidence type="ECO:0000256" key="1">
    <source>
        <dbReference type="SAM" id="MobiDB-lite"/>
    </source>
</evidence>
<proteinExistence type="predicted"/>
<sequence length="246" mass="25304">MQILTGGGPRGPPSPHFCISNGSQPPLRSGADGACAGGCLPKGSRPLGLSFPPWKGVLEALPTLTTGVAGFQLPACLVPTHPGHRNPPWPRNRPPGEACGAPGPHLAGAAGPGPGLPGGGSRHQQRGRRRLTETRLPAQDAPPSQAGPGLRPDGQAGRRDFRRGPGVLLPEAEAQGEEWPGSPETGPRSAGEGRPRRGTWRPEPEEVSAGLAFTTNSSACLASPAERTSISPDGPQPVPWGKRAFP</sequence>
<feature type="compositionally biased region" description="Gly residues" evidence="1">
    <location>
        <begin position="110"/>
        <end position="121"/>
    </location>
</feature>
<name>A0A7J7U5H1_MYOMY</name>
<evidence type="ECO:0000313" key="3">
    <source>
        <dbReference type="Proteomes" id="UP000527355"/>
    </source>
</evidence>
<evidence type="ECO:0000313" key="2">
    <source>
        <dbReference type="EMBL" id="KAF6308120.1"/>
    </source>
</evidence>
<keyword evidence="3" id="KW-1185">Reference proteome</keyword>
<protein>
    <submittedName>
        <fullName evidence="2">Uncharacterized protein</fullName>
    </submittedName>
</protein>
<comment type="caution">
    <text evidence="2">The sequence shown here is derived from an EMBL/GenBank/DDBJ whole genome shotgun (WGS) entry which is preliminary data.</text>
</comment>
<gene>
    <name evidence="2" type="ORF">mMyoMyo1_008898</name>
</gene>